<dbReference type="CDD" id="cd08236">
    <property type="entry name" value="sugar_DH"/>
    <property type="match status" value="1"/>
</dbReference>
<dbReference type="InterPro" id="IPR020843">
    <property type="entry name" value="ER"/>
</dbReference>
<gene>
    <name evidence="6" type="ORF">SAMN05421771_0509</name>
</gene>
<dbReference type="GO" id="GO:0008270">
    <property type="term" value="F:zinc ion binding"/>
    <property type="evidence" value="ECO:0007669"/>
    <property type="project" value="InterPro"/>
</dbReference>
<dbReference type="PANTHER" id="PTHR43401:SF2">
    <property type="entry name" value="L-THREONINE 3-DEHYDROGENASE"/>
    <property type="match status" value="1"/>
</dbReference>
<dbReference type="RefSeq" id="WP_089836311.1">
    <property type="nucleotide sequence ID" value="NZ_FOZL01000001.1"/>
</dbReference>
<evidence type="ECO:0000256" key="1">
    <source>
        <dbReference type="ARBA" id="ARBA00022723"/>
    </source>
</evidence>
<dbReference type="EMBL" id="FOZL01000001">
    <property type="protein sequence ID" value="SFS00719.1"/>
    <property type="molecule type" value="Genomic_DNA"/>
</dbReference>
<dbReference type="Pfam" id="PF00107">
    <property type="entry name" value="ADH_zinc_N"/>
    <property type="match status" value="1"/>
</dbReference>
<dbReference type="OrthoDB" id="9769198at2"/>
<keyword evidence="7" id="KW-1185">Reference proteome</keyword>
<dbReference type="AlphaFoldDB" id="A0A1I6LBA6"/>
<evidence type="ECO:0000256" key="3">
    <source>
        <dbReference type="ARBA" id="ARBA00023002"/>
    </source>
</evidence>
<keyword evidence="1 4" id="KW-0479">Metal-binding</keyword>
<evidence type="ECO:0000256" key="4">
    <source>
        <dbReference type="RuleBase" id="RU361277"/>
    </source>
</evidence>
<dbReference type="PANTHER" id="PTHR43401">
    <property type="entry name" value="L-THREONINE 3-DEHYDROGENASE"/>
    <property type="match status" value="1"/>
</dbReference>
<dbReference type="InterPro" id="IPR050129">
    <property type="entry name" value="Zn_alcohol_dh"/>
</dbReference>
<dbReference type="SMART" id="SM00829">
    <property type="entry name" value="PKS_ER"/>
    <property type="match status" value="1"/>
</dbReference>
<evidence type="ECO:0000256" key="2">
    <source>
        <dbReference type="ARBA" id="ARBA00022833"/>
    </source>
</evidence>
<dbReference type="Gene3D" id="3.90.180.10">
    <property type="entry name" value="Medium-chain alcohol dehydrogenases, catalytic domain"/>
    <property type="match status" value="1"/>
</dbReference>
<dbReference type="STRING" id="474950.SAMN05421771_0509"/>
<proteinExistence type="inferred from homology"/>
<dbReference type="SUPFAM" id="SSF50129">
    <property type="entry name" value="GroES-like"/>
    <property type="match status" value="1"/>
</dbReference>
<name>A0A1I6LBA6_9BACT</name>
<evidence type="ECO:0000259" key="5">
    <source>
        <dbReference type="SMART" id="SM00829"/>
    </source>
</evidence>
<evidence type="ECO:0000313" key="6">
    <source>
        <dbReference type="EMBL" id="SFS00719.1"/>
    </source>
</evidence>
<dbReference type="Gene3D" id="3.40.50.720">
    <property type="entry name" value="NAD(P)-binding Rossmann-like Domain"/>
    <property type="match status" value="1"/>
</dbReference>
<accession>A0A1I6LBA6</accession>
<dbReference type="InterPro" id="IPR011032">
    <property type="entry name" value="GroES-like_sf"/>
</dbReference>
<feature type="domain" description="Enoyl reductase (ER)" evidence="5">
    <location>
        <begin position="7"/>
        <end position="342"/>
    </location>
</feature>
<dbReference type="SUPFAM" id="SSF51735">
    <property type="entry name" value="NAD(P)-binding Rossmann-fold domains"/>
    <property type="match status" value="1"/>
</dbReference>
<dbReference type="InterPro" id="IPR013154">
    <property type="entry name" value="ADH-like_N"/>
</dbReference>
<dbReference type="InterPro" id="IPR002328">
    <property type="entry name" value="ADH_Zn_CS"/>
</dbReference>
<dbReference type="PROSITE" id="PS00059">
    <property type="entry name" value="ADH_ZINC"/>
    <property type="match status" value="1"/>
</dbReference>
<keyword evidence="3" id="KW-0560">Oxidoreductase</keyword>
<dbReference type="Pfam" id="PF08240">
    <property type="entry name" value="ADH_N"/>
    <property type="match status" value="1"/>
</dbReference>
<evidence type="ECO:0000313" key="7">
    <source>
        <dbReference type="Proteomes" id="UP000199024"/>
    </source>
</evidence>
<dbReference type="Proteomes" id="UP000199024">
    <property type="component" value="Unassembled WGS sequence"/>
</dbReference>
<dbReference type="GO" id="GO:0016616">
    <property type="term" value="F:oxidoreductase activity, acting on the CH-OH group of donors, NAD or NADP as acceptor"/>
    <property type="evidence" value="ECO:0007669"/>
    <property type="project" value="UniProtKB-ARBA"/>
</dbReference>
<protein>
    <submittedName>
        <fullName evidence="6">L-iditol 2-dehydrogenase</fullName>
    </submittedName>
</protein>
<dbReference type="InterPro" id="IPR013149">
    <property type="entry name" value="ADH-like_C"/>
</dbReference>
<comment type="cofactor">
    <cofactor evidence="4">
        <name>Zn(2+)</name>
        <dbReference type="ChEBI" id="CHEBI:29105"/>
    </cofactor>
</comment>
<dbReference type="InterPro" id="IPR036291">
    <property type="entry name" value="NAD(P)-bd_dom_sf"/>
</dbReference>
<comment type="similarity">
    <text evidence="4">Belongs to the zinc-containing alcohol dehydrogenase family.</text>
</comment>
<keyword evidence="2 4" id="KW-0862">Zinc</keyword>
<reference evidence="6 7" key="1">
    <citation type="submission" date="2016-10" db="EMBL/GenBank/DDBJ databases">
        <authorList>
            <person name="de Groot N.N."/>
        </authorList>
    </citation>
    <scope>NUCLEOTIDE SEQUENCE [LARGE SCALE GENOMIC DNA]</scope>
    <source>
        <strain evidence="6 7">DSM 21001</strain>
    </source>
</reference>
<sequence length="350" mass="36866">MKALLLSSYMNLEMADVPTPAIGSDEVLIRVEACGICGSDVHGFDGASGRRIPPIVMGHEAAGTIAAVGSDVTFWKAGDRVTFDSTVYCGHCAYCLKGQVNLCDNRQVVGVSCVDYRRHGAFAEFVSVPERILYRLPEELPFEEAAMIEAVSVALHAVRVSEFKAGETALVLGAGMIGTLVVQSLRVAGASQIFVADPDASRLEGAVRSGATTTIHLAEGKPDAPAVVMEKVPGGIDHVFEAVGIGATVKAAVQATRKGGTITLVGNIASMVELPLQLVVTREIRLQGTAASAGEYPRAIELLASKQIDVTPLISDVQPLSKGAEAFDRLYKKEPNLIKIVLTPDAVETA</sequence>
<organism evidence="6 7">
    <name type="scientific">Granulicella pectinivorans</name>
    <dbReference type="NCBI Taxonomy" id="474950"/>
    <lineage>
        <taxon>Bacteria</taxon>
        <taxon>Pseudomonadati</taxon>
        <taxon>Acidobacteriota</taxon>
        <taxon>Terriglobia</taxon>
        <taxon>Terriglobales</taxon>
        <taxon>Acidobacteriaceae</taxon>
        <taxon>Granulicella</taxon>
    </lineage>
</organism>